<reference evidence="1 2" key="2">
    <citation type="journal article" date="2015" name="PLoS ONE">
        <title>Whole-Genome Optical Mapping and Finished Genome Sequence of Sphingobacterium deserti sp. nov., a New Species Isolated from the Western Desert of China.</title>
        <authorList>
            <person name="Teng C."/>
            <person name="Zhou Z."/>
            <person name="Molnar I."/>
            <person name="Li X."/>
            <person name="Tang R."/>
            <person name="Chen M."/>
            <person name="Wang L."/>
            <person name="Su S."/>
            <person name="Zhang W."/>
            <person name="Lin M."/>
        </authorList>
    </citation>
    <scope>NUCLEOTIDE SEQUENCE [LARGE SCALE GENOMIC DNA]</scope>
    <source>
        <strain evidence="2">ACCC05744</strain>
    </source>
</reference>
<dbReference type="Proteomes" id="UP000031802">
    <property type="component" value="Unassembled WGS sequence"/>
</dbReference>
<accession>A0A0B8T230</accession>
<name>A0A0B8T230_9SPHI</name>
<sequence>MKLDRSVYMFEIDDILIPKRDYLLQVYYLFANFVEYTEGRECSKELLKYLTAAFESRGEEAVIPAALEHFQLENSYLENFERLRTNAHLPLKLFLREETKSIMLSLFAAGKGVGILTDGNPVEQLNKLKHIDWQELGEYLPLLKVYFIKELSFRKLDPVGFIAQDYQVSPHDILIVNDFGKQIVMD</sequence>
<organism evidence="1 2">
    <name type="scientific">Sphingobacterium deserti</name>
    <dbReference type="NCBI Taxonomy" id="1229276"/>
    <lineage>
        <taxon>Bacteria</taxon>
        <taxon>Pseudomonadati</taxon>
        <taxon>Bacteroidota</taxon>
        <taxon>Sphingobacteriia</taxon>
        <taxon>Sphingobacteriales</taxon>
        <taxon>Sphingobacteriaceae</taxon>
        <taxon>Sphingobacterium</taxon>
    </lineage>
</organism>
<dbReference type="eggNOG" id="COG3384">
    <property type="taxonomic scope" value="Bacteria"/>
</dbReference>
<gene>
    <name evidence="1" type="ORF">DI53_0903</name>
</gene>
<dbReference type="RefSeq" id="WP_037495880.1">
    <property type="nucleotide sequence ID" value="NZ_JJMU01000014.1"/>
</dbReference>
<dbReference type="OrthoDB" id="791795at2"/>
<evidence type="ECO:0000313" key="2">
    <source>
        <dbReference type="Proteomes" id="UP000031802"/>
    </source>
</evidence>
<dbReference type="InterPro" id="IPR036412">
    <property type="entry name" value="HAD-like_sf"/>
</dbReference>
<dbReference type="Gene3D" id="3.40.50.1000">
    <property type="entry name" value="HAD superfamily/HAD-like"/>
    <property type="match status" value="1"/>
</dbReference>
<protein>
    <submittedName>
        <fullName evidence="1">Uncharacterized protein</fullName>
    </submittedName>
</protein>
<comment type="caution">
    <text evidence="1">The sequence shown here is derived from an EMBL/GenBank/DDBJ whole genome shotgun (WGS) entry which is preliminary data.</text>
</comment>
<dbReference type="SUPFAM" id="SSF56784">
    <property type="entry name" value="HAD-like"/>
    <property type="match status" value="1"/>
</dbReference>
<dbReference type="Gene3D" id="1.10.150.520">
    <property type="match status" value="1"/>
</dbReference>
<evidence type="ECO:0000313" key="1">
    <source>
        <dbReference type="EMBL" id="KGE15222.1"/>
    </source>
</evidence>
<dbReference type="AlphaFoldDB" id="A0A0B8T230"/>
<reference evidence="2" key="1">
    <citation type="submission" date="2014-04" db="EMBL/GenBank/DDBJ databases">
        <title>Whole-Genome optical mapping and complete genome sequence of Sphingobacterium deserti sp. nov., a new spaces isolated from desert in the west of China.</title>
        <authorList>
            <person name="Teng C."/>
            <person name="Zhou Z."/>
            <person name="Li X."/>
            <person name="Chen M."/>
            <person name="Lin M."/>
            <person name="Wang L."/>
            <person name="Su S."/>
            <person name="Zhang C."/>
            <person name="Zhang W."/>
        </authorList>
    </citation>
    <scope>NUCLEOTIDE SEQUENCE [LARGE SCALE GENOMIC DNA]</scope>
    <source>
        <strain evidence="2">ACCC05744</strain>
    </source>
</reference>
<dbReference type="PATRIC" id="fig|1229276.3.peg.928"/>
<dbReference type="InterPro" id="IPR023214">
    <property type="entry name" value="HAD_sf"/>
</dbReference>
<keyword evidence="2" id="KW-1185">Reference proteome</keyword>
<proteinExistence type="predicted"/>
<dbReference type="EMBL" id="JJMU01000014">
    <property type="protein sequence ID" value="KGE15222.1"/>
    <property type="molecule type" value="Genomic_DNA"/>
</dbReference>
<dbReference type="STRING" id="1229276.DI53_0903"/>